<dbReference type="AlphaFoldDB" id="A0A367R7I4"/>
<comment type="caution">
    <text evidence="1">The sequence shown here is derived from an EMBL/GenBank/DDBJ whole genome shotgun (WGS) entry which is preliminary data.</text>
</comment>
<reference evidence="1" key="1">
    <citation type="submission" date="2016-04" db="EMBL/GenBank/DDBJ databases">
        <authorList>
            <person name="Tabuchi Yagui T.R."/>
        </authorList>
    </citation>
    <scope>NUCLEOTIDE SEQUENCE [LARGE SCALE GENOMIC DNA]</scope>
    <source>
        <strain evidence="1">NIES-26</strain>
    </source>
</reference>
<accession>A0A367R7I4</accession>
<dbReference type="Proteomes" id="UP000252107">
    <property type="component" value="Unassembled WGS sequence"/>
</dbReference>
<keyword evidence="2" id="KW-1185">Reference proteome</keyword>
<organism evidence="1 2">
    <name type="scientific">Nostoc minutum NIES-26</name>
    <dbReference type="NCBI Taxonomy" id="1844469"/>
    <lineage>
        <taxon>Bacteria</taxon>
        <taxon>Bacillati</taxon>
        <taxon>Cyanobacteriota</taxon>
        <taxon>Cyanophyceae</taxon>
        <taxon>Nostocales</taxon>
        <taxon>Nostocaceae</taxon>
        <taxon>Nostoc</taxon>
    </lineage>
</organism>
<sequence>MKLNPVYEPKTLNPSKVYLIDSTQYRYLRIEGTGKHIKYVFSPLPNQRKTSDISLNNTKLTIKC</sequence>
<dbReference type="EMBL" id="LXQD01000205">
    <property type="protein sequence ID" value="RCJ32456.1"/>
    <property type="molecule type" value="Genomic_DNA"/>
</dbReference>
<gene>
    <name evidence="1" type="ORF">A6770_18755</name>
</gene>
<evidence type="ECO:0000313" key="2">
    <source>
        <dbReference type="Proteomes" id="UP000252107"/>
    </source>
</evidence>
<evidence type="ECO:0000313" key="1">
    <source>
        <dbReference type="EMBL" id="RCJ32456.1"/>
    </source>
</evidence>
<name>A0A367R7I4_9NOSO</name>
<proteinExistence type="predicted"/>
<protein>
    <submittedName>
        <fullName evidence="1">Uncharacterized protein</fullName>
    </submittedName>
</protein>